<sequence>MVELLVAIALGLLLAAVAGYLLVSTNRVARAIDARAEQQEAANIVLDIIGRDLKNAGFYPASFAASAGSSRLPGAYSNIVSSSKNAFDQGIFGCSAALFDVASGTCPAAGTSAPDSLVVNYFSADNFGIEGVGTRKDCLRQDVELATFEGAEYNKDRAGSGDKGTGTVVLPLFISNVYGLGDSYTYTQDGRSISTRSFRCAGNGPNTKPHQPIVPGVVELRFRYGVAEANTLEAPARFFTATEVNGQAAASIDGQSKTAWQRVVAVQVCVVTKTLDASVRQTSSGSYVDCDGVSRSFSGADRAIYKQQTRIFGVRNNLTRTF</sequence>
<evidence type="ECO:0008006" key="3">
    <source>
        <dbReference type="Google" id="ProtNLM"/>
    </source>
</evidence>
<dbReference type="GO" id="GO:0043683">
    <property type="term" value="P:type IV pilus assembly"/>
    <property type="evidence" value="ECO:0007669"/>
    <property type="project" value="InterPro"/>
</dbReference>
<proteinExistence type="predicted"/>
<evidence type="ECO:0000313" key="2">
    <source>
        <dbReference type="Proteomes" id="UP000077852"/>
    </source>
</evidence>
<name>A0AA91DM60_VARPD</name>
<reference evidence="1 2" key="1">
    <citation type="submission" date="2016-03" db="EMBL/GenBank/DDBJ databases">
        <title>Genome sequence of Variovorax paradoxus KB5.</title>
        <authorList>
            <person name="Jeong H."/>
            <person name="Hong C.E."/>
            <person name="Jo S.H."/>
            <person name="Park J.M."/>
        </authorList>
    </citation>
    <scope>NUCLEOTIDE SEQUENCE [LARGE SCALE GENOMIC DNA]</scope>
    <source>
        <strain evidence="1 2">KB5</strain>
    </source>
</reference>
<evidence type="ECO:0000313" key="1">
    <source>
        <dbReference type="EMBL" id="OAK62316.1"/>
    </source>
</evidence>
<protein>
    <recommendedName>
        <fullName evidence="3">Pilus assembly protein PilW</fullName>
    </recommendedName>
</protein>
<gene>
    <name evidence="1" type="ORF">A3K87_01860</name>
</gene>
<accession>A0AA91DM60</accession>
<comment type="caution">
    <text evidence="1">The sequence shown here is derived from an EMBL/GenBank/DDBJ whole genome shotgun (WGS) entry which is preliminary data.</text>
</comment>
<dbReference type="Pfam" id="PF16074">
    <property type="entry name" value="PilW"/>
    <property type="match status" value="1"/>
</dbReference>
<organism evidence="1 2">
    <name type="scientific">Variovorax paradoxus</name>
    <dbReference type="NCBI Taxonomy" id="34073"/>
    <lineage>
        <taxon>Bacteria</taxon>
        <taxon>Pseudomonadati</taxon>
        <taxon>Pseudomonadota</taxon>
        <taxon>Betaproteobacteria</taxon>
        <taxon>Burkholderiales</taxon>
        <taxon>Comamonadaceae</taxon>
        <taxon>Variovorax</taxon>
    </lineage>
</organism>
<dbReference type="Proteomes" id="UP000077852">
    <property type="component" value="Unassembled WGS sequence"/>
</dbReference>
<dbReference type="InterPro" id="IPR032092">
    <property type="entry name" value="PilW"/>
</dbReference>
<dbReference type="EMBL" id="LVHG01000051">
    <property type="protein sequence ID" value="OAK62316.1"/>
    <property type="molecule type" value="Genomic_DNA"/>
</dbReference>
<dbReference type="AlphaFoldDB" id="A0AA91DM60"/>